<gene>
    <name evidence="2" type="ORF">SAMN04489842_0137</name>
</gene>
<dbReference type="Proteomes" id="UP000198848">
    <property type="component" value="Unassembled WGS sequence"/>
</dbReference>
<evidence type="ECO:0000313" key="2">
    <source>
        <dbReference type="EMBL" id="SDQ22534.1"/>
    </source>
</evidence>
<keyword evidence="3" id="KW-1185">Reference proteome</keyword>
<proteinExistence type="predicted"/>
<keyword evidence="1" id="KW-0812">Transmembrane</keyword>
<organism evidence="2 3">
    <name type="scientific">Natronobacterium texcoconense</name>
    <dbReference type="NCBI Taxonomy" id="1095778"/>
    <lineage>
        <taxon>Archaea</taxon>
        <taxon>Methanobacteriati</taxon>
        <taxon>Methanobacteriota</taxon>
        <taxon>Stenosarchaea group</taxon>
        <taxon>Halobacteria</taxon>
        <taxon>Halobacteriales</taxon>
        <taxon>Natrialbaceae</taxon>
        <taxon>Natronobacterium</taxon>
    </lineage>
</organism>
<dbReference type="OrthoDB" id="340376at2157"/>
<evidence type="ECO:0000313" key="3">
    <source>
        <dbReference type="Proteomes" id="UP000198848"/>
    </source>
</evidence>
<sequence>MVLRSWYPDHPPTWSTVITGCIALLWLPLNSIALETIDWLWVSGGAIVGVIALGPVARSLAETRVSAWDRVGKNGRRIVVLCIVAAAVAAGLWIDAPPVPTVSFVGGFMIAISVHVAMHVVHFGEIRGWL</sequence>
<name>A0A1H0Z585_NATTX</name>
<feature type="transmembrane region" description="Helical" evidence="1">
    <location>
        <begin position="78"/>
        <end position="96"/>
    </location>
</feature>
<keyword evidence="1" id="KW-0472">Membrane</keyword>
<dbReference type="AlphaFoldDB" id="A0A1H0Z585"/>
<dbReference type="RefSeq" id="WP_170830936.1">
    <property type="nucleotide sequence ID" value="NZ_FNLC01000001.1"/>
</dbReference>
<feature type="transmembrane region" description="Helical" evidence="1">
    <location>
        <begin position="12"/>
        <end position="33"/>
    </location>
</feature>
<protein>
    <submittedName>
        <fullName evidence="2">Uncharacterized protein</fullName>
    </submittedName>
</protein>
<feature type="transmembrane region" description="Helical" evidence="1">
    <location>
        <begin position="102"/>
        <end position="121"/>
    </location>
</feature>
<feature type="transmembrane region" description="Helical" evidence="1">
    <location>
        <begin position="39"/>
        <end position="57"/>
    </location>
</feature>
<reference evidence="3" key="1">
    <citation type="submission" date="2016-10" db="EMBL/GenBank/DDBJ databases">
        <authorList>
            <person name="Varghese N."/>
            <person name="Submissions S."/>
        </authorList>
    </citation>
    <scope>NUCLEOTIDE SEQUENCE [LARGE SCALE GENOMIC DNA]</scope>
    <source>
        <strain evidence="3">DSM 24767</strain>
    </source>
</reference>
<accession>A0A1H0Z585</accession>
<dbReference type="PROSITE" id="PS51257">
    <property type="entry name" value="PROKAR_LIPOPROTEIN"/>
    <property type="match status" value="1"/>
</dbReference>
<dbReference type="EMBL" id="FNLC01000001">
    <property type="protein sequence ID" value="SDQ22534.1"/>
    <property type="molecule type" value="Genomic_DNA"/>
</dbReference>
<keyword evidence="1" id="KW-1133">Transmembrane helix</keyword>
<dbReference type="STRING" id="1095778.SAMN04489842_0137"/>
<evidence type="ECO:0000256" key="1">
    <source>
        <dbReference type="SAM" id="Phobius"/>
    </source>
</evidence>